<feature type="region of interest" description="Disordered" evidence="1">
    <location>
        <begin position="90"/>
        <end position="121"/>
    </location>
</feature>
<evidence type="ECO:0000259" key="2">
    <source>
        <dbReference type="PROSITE" id="PS50106"/>
    </source>
</evidence>
<dbReference type="EMBL" id="GBHO01000789">
    <property type="protein sequence ID" value="JAG42815.1"/>
    <property type="molecule type" value="Transcribed_RNA"/>
</dbReference>
<protein>
    <submittedName>
        <fullName evidence="3">LIM domain kinase 2</fullName>
    </submittedName>
</protein>
<reference evidence="3" key="2">
    <citation type="submission" date="2014-07" db="EMBL/GenBank/DDBJ databases">
        <authorList>
            <person name="Hull J."/>
        </authorList>
    </citation>
    <scope>NUCLEOTIDE SEQUENCE</scope>
</reference>
<keyword evidence="3" id="KW-0808">Transferase</keyword>
<keyword evidence="3" id="KW-0418">Kinase</keyword>
<organism evidence="3">
    <name type="scientific">Lygus hesperus</name>
    <name type="common">Western plant bug</name>
    <dbReference type="NCBI Taxonomy" id="30085"/>
    <lineage>
        <taxon>Eukaryota</taxon>
        <taxon>Metazoa</taxon>
        <taxon>Ecdysozoa</taxon>
        <taxon>Arthropoda</taxon>
        <taxon>Hexapoda</taxon>
        <taxon>Insecta</taxon>
        <taxon>Pterygota</taxon>
        <taxon>Neoptera</taxon>
        <taxon>Paraneoptera</taxon>
        <taxon>Hemiptera</taxon>
        <taxon>Heteroptera</taxon>
        <taxon>Panheteroptera</taxon>
        <taxon>Cimicomorpha</taxon>
        <taxon>Miridae</taxon>
        <taxon>Mirini</taxon>
        <taxon>Lygus</taxon>
    </lineage>
</organism>
<feature type="compositionally biased region" description="Low complexity" evidence="1">
    <location>
        <begin position="559"/>
        <end position="571"/>
    </location>
</feature>
<dbReference type="InterPro" id="IPR036034">
    <property type="entry name" value="PDZ_sf"/>
</dbReference>
<feature type="non-terminal residue" evidence="3">
    <location>
        <position position="962"/>
    </location>
</feature>
<dbReference type="Pfam" id="PF00595">
    <property type="entry name" value="PDZ"/>
    <property type="match status" value="1"/>
</dbReference>
<name>A0A0A9ZIJ3_LYGHE</name>
<evidence type="ECO:0000313" key="3">
    <source>
        <dbReference type="EMBL" id="JAG42815.1"/>
    </source>
</evidence>
<dbReference type="SUPFAM" id="SSF50156">
    <property type="entry name" value="PDZ domain-like"/>
    <property type="match status" value="1"/>
</dbReference>
<dbReference type="PROSITE" id="PS50106">
    <property type="entry name" value="PDZ"/>
    <property type="match status" value="1"/>
</dbReference>
<sequence length="962" mass="107575">MAKLINILLRKTDPDYPWGFSLGAVPPALHSVQITWVDKGSLASEHLEPGDRVLEIEGIDTTMLSNAEVESMVTSPSNKLELLIMKKSKNTEKPTSMRNEEGCELTKTVKTQDRISSTTEESGETKILNEDFLEESKIITREGTLHREIMETTECSEKELKPDTSFWTCPPSDLVKQEGIKKIKDQNLACRNTSGSGYISESAIFKSLNNYRDELRKVDPREEKRRFWESCRKGDSIRRFKWGDSVKPNRGQSPVYKSDGSMESLYSKCESQTNPKPKMERSKSCEPMESLPSSNPFSESFPGEFQRHGGVNSTNPFYIEFESHKAQCDSSSDSKTFKSAESASKMLVEDHGDAHSTGCSNSGSISDYTHKSTALDYNKLYDEFRMSTESHQNVSSTINEKFIKQEGMSQTNRCHETCSDEFKTISNATHLKDSLKCDYKYGATSSDFHNLSTECNEVSNQQQNVPSTNVTEQLKEEKDSTSNIMQKTVRFDDITERNSSEIKSDTTQKTQPLRLTKAIGKEDFDTKCKFFEKATSVPVLCANKNAKDLVEERLKEGASSSPNASPSMSPSVTRKTRSCSSGTFPEVPADESHAHPLKKPSDFINQQFKCIPAPERLSETMMTQNPSQVIPTIKVSEHSETEKCYDEMRYENASTHYRNSNNTSGRQGVLQDQGAGFSSKPAYANMSEYIANSKSVGMEQNASDTYASGHSNSSGSDNINNIEMKKSTDREKVIDNFSTRDYVSTNHSKMNSATQRSPEASWDNRTANYVSSRVSAGVRSQQIGGGFQWFTGGLDPFRVLNEQARSHRGGSLERDFYEKRSFKESSFEKFTRSSNSPYENVESASSREYQEESGPSKNVTNRSRTPAGFYDNSNIDDLAKEMRAESPLDISSKTFEDIRNRLGSLLGATPVNISCERSKLLISRGGVDKIEEAFQKLALQEGIVGNIGAEHGTHLRQSSQIG</sequence>
<feature type="compositionally biased region" description="Polar residues" evidence="1">
    <location>
        <begin position="832"/>
        <end position="864"/>
    </location>
</feature>
<reference evidence="3" key="1">
    <citation type="journal article" date="2014" name="PLoS ONE">
        <title>Transcriptome-Based Identification of ABC Transporters in the Western Tarnished Plant Bug Lygus hesperus.</title>
        <authorList>
            <person name="Hull J.J."/>
            <person name="Chaney K."/>
            <person name="Geib S.M."/>
            <person name="Fabrick J.A."/>
            <person name="Brent C.S."/>
            <person name="Walsh D."/>
            <person name="Lavine L.C."/>
        </authorList>
    </citation>
    <scope>NUCLEOTIDE SEQUENCE</scope>
</reference>
<feature type="region of interest" description="Disordered" evidence="1">
    <location>
        <begin position="701"/>
        <end position="721"/>
    </location>
</feature>
<evidence type="ECO:0000256" key="1">
    <source>
        <dbReference type="SAM" id="MobiDB-lite"/>
    </source>
</evidence>
<dbReference type="SMART" id="SM00228">
    <property type="entry name" value="PDZ"/>
    <property type="match status" value="1"/>
</dbReference>
<feature type="compositionally biased region" description="Low complexity" evidence="1">
    <location>
        <begin position="708"/>
        <end position="721"/>
    </location>
</feature>
<dbReference type="InterPro" id="IPR001478">
    <property type="entry name" value="PDZ"/>
</dbReference>
<gene>
    <name evidence="3" type="primary">Limk2</name>
    <name evidence="3" type="ORF">CM83_82077</name>
</gene>
<dbReference type="AlphaFoldDB" id="A0A0A9ZIJ3"/>
<feature type="region of interest" description="Disordered" evidence="1">
    <location>
        <begin position="832"/>
        <end position="873"/>
    </location>
</feature>
<feature type="domain" description="PDZ" evidence="2">
    <location>
        <begin position="6"/>
        <end position="88"/>
    </location>
</feature>
<feature type="region of interest" description="Disordered" evidence="1">
    <location>
        <begin position="243"/>
        <end position="298"/>
    </location>
</feature>
<proteinExistence type="predicted"/>
<dbReference type="Gene3D" id="2.30.42.10">
    <property type="match status" value="1"/>
</dbReference>
<feature type="region of interest" description="Disordered" evidence="1">
    <location>
        <begin position="552"/>
        <end position="601"/>
    </location>
</feature>
<accession>A0A0A9ZIJ3</accession>
<dbReference type="GO" id="GO:0016301">
    <property type="term" value="F:kinase activity"/>
    <property type="evidence" value="ECO:0007669"/>
    <property type="project" value="UniProtKB-KW"/>
</dbReference>
<feature type="compositionally biased region" description="Basic and acidic residues" evidence="1">
    <location>
        <begin position="277"/>
        <end position="286"/>
    </location>
</feature>